<feature type="compositionally biased region" description="Low complexity" evidence="1">
    <location>
        <begin position="328"/>
        <end position="345"/>
    </location>
</feature>
<evidence type="ECO:0000256" key="1">
    <source>
        <dbReference type="SAM" id="MobiDB-lite"/>
    </source>
</evidence>
<dbReference type="EMBL" id="BK015295">
    <property type="protein sequence ID" value="DAD99902.1"/>
    <property type="molecule type" value="Genomic_DNA"/>
</dbReference>
<protein>
    <submittedName>
        <fullName evidence="2">Uncharacterized protein</fullName>
    </submittedName>
</protein>
<accession>A0A8S5NYL4</accession>
<organism evidence="2">
    <name type="scientific">Siphoviridae sp. ctwhn18</name>
    <dbReference type="NCBI Taxonomy" id="2825733"/>
    <lineage>
        <taxon>Viruses</taxon>
        <taxon>Duplodnaviria</taxon>
        <taxon>Heunggongvirae</taxon>
        <taxon>Uroviricota</taxon>
        <taxon>Caudoviricetes</taxon>
    </lineage>
</organism>
<sequence>MVGNPSIDLRCVEDEEVFMIGQMYTGELSMILNVPYLRRDEIIGGEVRLWFSVDGAADEVPLGLFDVTSAERENGSRLTVKAVDHISRLDSELNNDYVGVVFAAAVLEQIETVAKVEFAQTIDEINALLPTDSDGKKIDIKYDWFGTHYLSNCRDEVRAIAQLIGGFAFANREGKIEFRRFSKTPVRTIPVDLRKSIKLSEYNYRVRQFSYTGSLGHTVSEPVATQAGQGQSTAVLNITDNKYVWDNDKNYKERFDWLLYPLCAYFSDMSWVPGTIEYYGDPALDLGDMVIVKGGITESEDCKFLICSNFWQFRSPQQLTAPGVPRAGSNTVSSSGGSTSSGASGTQINITKGKTIEVAELNEYPQDIDMATVIADGVVNAKEPTWAFLHYNANLQGAEDCTVNITSYMDGAAVVFAEAFTLAANEYKSAERVIPIVLDAGEHLFSVKLETNDKSITISNVSAQVWGQNIVGNVKGGTGVAYIQDILETFISTSEPETIRNMLTAIDQQRDILAGILTAKGVEADVGETLNTLVAKVADISGSQDKVGQAMVICDSAKKCVIGNASFTADIEG</sequence>
<proteinExistence type="predicted"/>
<feature type="region of interest" description="Disordered" evidence="1">
    <location>
        <begin position="322"/>
        <end position="345"/>
    </location>
</feature>
<reference evidence="2" key="1">
    <citation type="journal article" date="2021" name="Proc. Natl. Acad. Sci. U.S.A.">
        <title>A Catalog of Tens of Thousands of Viruses from Human Metagenomes Reveals Hidden Associations with Chronic Diseases.</title>
        <authorList>
            <person name="Tisza M.J."/>
            <person name="Buck C.B."/>
        </authorList>
    </citation>
    <scope>NUCLEOTIDE SEQUENCE</scope>
    <source>
        <strain evidence="2">Ctwhn18</strain>
    </source>
</reference>
<name>A0A8S5NYL4_9CAUD</name>
<evidence type="ECO:0000313" key="2">
    <source>
        <dbReference type="EMBL" id="DAD99902.1"/>
    </source>
</evidence>